<reference evidence="1" key="1">
    <citation type="submission" date="2021-02" db="EMBL/GenBank/DDBJ databases">
        <authorList>
            <consortium name="DOE Joint Genome Institute"/>
            <person name="Ahrendt S."/>
            <person name="Looney B.P."/>
            <person name="Miyauchi S."/>
            <person name="Morin E."/>
            <person name="Drula E."/>
            <person name="Courty P.E."/>
            <person name="Chicoki N."/>
            <person name="Fauchery L."/>
            <person name="Kohler A."/>
            <person name="Kuo A."/>
            <person name="Labutti K."/>
            <person name="Pangilinan J."/>
            <person name="Lipzen A."/>
            <person name="Riley R."/>
            <person name="Andreopoulos W."/>
            <person name="He G."/>
            <person name="Johnson J."/>
            <person name="Barry K.W."/>
            <person name="Grigoriev I.V."/>
            <person name="Nagy L."/>
            <person name="Hibbett D."/>
            <person name="Henrissat B."/>
            <person name="Matheny P.B."/>
            <person name="Labbe J."/>
            <person name="Martin F."/>
        </authorList>
    </citation>
    <scope>NUCLEOTIDE SEQUENCE</scope>
    <source>
        <strain evidence="1">FP105234-sp</strain>
    </source>
</reference>
<protein>
    <submittedName>
        <fullName evidence="1">Uncharacterized protein</fullName>
    </submittedName>
</protein>
<dbReference type="EMBL" id="MU276571">
    <property type="protein sequence ID" value="KAI0038181.1"/>
    <property type="molecule type" value="Genomic_DNA"/>
</dbReference>
<organism evidence="1 2">
    <name type="scientific">Auriscalpium vulgare</name>
    <dbReference type="NCBI Taxonomy" id="40419"/>
    <lineage>
        <taxon>Eukaryota</taxon>
        <taxon>Fungi</taxon>
        <taxon>Dikarya</taxon>
        <taxon>Basidiomycota</taxon>
        <taxon>Agaricomycotina</taxon>
        <taxon>Agaricomycetes</taxon>
        <taxon>Russulales</taxon>
        <taxon>Auriscalpiaceae</taxon>
        <taxon>Auriscalpium</taxon>
    </lineage>
</organism>
<evidence type="ECO:0000313" key="2">
    <source>
        <dbReference type="Proteomes" id="UP000814033"/>
    </source>
</evidence>
<dbReference type="Proteomes" id="UP000814033">
    <property type="component" value="Unassembled WGS sequence"/>
</dbReference>
<gene>
    <name evidence="1" type="ORF">FA95DRAFT_1578357</name>
</gene>
<proteinExistence type="predicted"/>
<keyword evidence="2" id="KW-1185">Reference proteome</keyword>
<accession>A0ACB8R3I2</accession>
<evidence type="ECO:0000313" key="1">
    <source>
        <dbReference type="EMBL" id="KAI0038181.1"/>
    </source>
</evidence>
<reference evidence="1" key="2">
    <citation type="journal article" date="2022" name="New Phytol.">
        <title>Evolutionary transition to the ectomycorrhizal habit in the genomes of a hyperdiverse lineage of mushroom-forming fungi.</title>
        <authorList>
            <person name="Looney B."/>
            <person name="Miyauchi S."/>
            <person name="Morin E."/>
            <person name="Drula E."/>
            <person name="Courty P.E."/>
            <person name="Kohler A."/>
            <person name="Kuo A."/>
            <person name="LaButti K."/>
            <person name="Pangilinan J."/>
            <person name="Lipzen A."/>
            <person name="Riley R."/>
            <person name="Andreopoulos W."/>
            <person name="He G."/>
            <person name="Johnson J."/>
            <person name="Nolan M."/>
            <person name="Tritt A."/>
            <person name="Barry K.W."/>
            <person name="Grigoriev I.V."/>
            <person name="Nagy L.G."/>
            <person name="Hibbett D."/>
            <person name="Henrissat B."/>
            <person name="Matheny P.B."/>
            <person name="Labbe J."/>
            <person name="Martin F.M."/>
        </authorList>
    </citation>
    <scope>NUCLEOTIDE SEQUENCE</scope>
    <source>
        <strain evidence="1">FP105234-sp</strain>
    </source>
</reference>
<sequence length="208" mass="23846">MPKAQRNATISADEEGDGNQLENNAQVQLLRVDLQAAMDSNLETLTGIRDAKMIWRSYRRDVACKYGVTIDGWPGHLIKPLSTLRAAAPSIHKAQEHLRRWNARETRFRFLTADELVAEEALRVADAAAASAKRRTRRGRADAGSKRLDRQRGVAREERERVFMNAKSPEEVTEQDMESEDVRQRELEELRHTRNVLDYVVGNPLYYM</sequence>
<name>A0ACB8R3I2_9AGAM</name>
<comment type="caution">
    <text evidence="1">The sequence shown here is derived from an EMBL/GenBank/DDBJ whole genome shotgun (WGS) entry which is preliminary data.</text>
</comment>